<dbReference type="SMART" id="SM00061">
    <property type="entry name" value="MATH"/>
    <property type="match status" value="2"/>
</dbReference>
<evidence type="ECO:0000313" key="2">
    <source>
        <dbReference type="EMBL" id="KAF4394261.1"/>
    </source>
</evidence>
<protein>
    <recommendedName>
        <fullName evidence="1">MATH domain-containing protein</fullName>
    </recommendedName>
</protein>
<feature type="domain" description="MATH" evidence="1">
    <location>
        <begin position="21"/>
        <end position="154"/>
    </location>
</feature>
<dbReference type="CDD" id="cd00121">
    <property type="entry name" value="MATH"/>
    <property type="match status" value="2"/>
</dbReference>
<dbReference type="PANTHER" id="PTHR46162">
    <property type="entry name" value="TRAF-LIKE FAMILY PROTEIN"/>
    <property type="match status" value="1"/>
</dbReference>
<accession>A0A7J6HH64</accession>
<organism evidence="2 4">
    <name type="scientific">Cannabis sativa</name>
    <name type="common">Hemp</name>
    <name type="synonym">Marijuana</name>
    <dbReference type="NCBI Taxonomy" id="3483"/>
    <lineage>
        <taxon>Eukaryota</taxon>
        <taxon>Viridiplantae</taxon>
        <taxon>Streptophyta</taxon>
        <taxon>Embryophyta</taxon>
        <taxon>Tracheophyta</taxon>
        <taxon>Spermatophyta</taxon>
        <taxon>Magnoliopsida</taxon>
        <taxon>eudicotyledons</taxon>
        <taxon>Gunneridae</taxon>
        <taxon>Pentapetalae</taxon>
        <taxon>rosids</taxon>
        <taxon>fabids</taxon>
        <taxon>Rosales</taxon>
        <taxon>Cannabaceae</taxon>
        <taxon>Cannabis</taxon>
    </lineage>
</organism>
<dbReference type="SUPFAM" id="SSF49599">
    <property type="entry name" value="TRAF domain-like"/>
    <property type="match status" value="2"/>
</dbReference>
<proteinExistence type="predicted"/>
<dbReference type="PROSITE" id="PS50144">
    <property type="entry name" value="MATH"/>
    <property type="match status" value="2"/>
</dbReference>
<evidence type="ECO:0000313" key="5">
    <source>
        <dbReference type="Proteomes" id="UP000583929"/>
    </source>
</evidence>
<feature type="domain" description="MATH" evidence="1">
    <location>
        <begin position="176"/>
        <end position="303"/>
    </location>
</feature>
<dbReference type="Proteomes" id="UP000525078">
    <property type="component" value="Unassembled WGS sequence"/>
</dbReference>
<gene>
    <name evidence="2" type="ORF">F8388_005895</name>
    <name evidence="3" type="ORF">G4B88_005888</name>
</gene>
<dbReference type="EMBL" id="JAATIQ010000001">
    <property type="protein sequence ID" value="KAF4404502.1"/>
    <property type="molecule type" value="Genomic_DNA"/>
</dbReference>
<dbReference type="InterPro" id="IPR008974">
    <property type="entry name" value="TRAF-like"/>
</dbReference>
<dbReference type="Proteomes" id="UP000583929">
    <property type="component" value="Unassembled WGS sequence"/>
</dbReference>
<evidence type="ECO:0000259" key="1">
    <source>
        <dbReference type="PROSITE" id="PS50144"/>
    </source>
</evidence>
<dbReference type="Gene3D" id="2.60.210.10">
    <property type="entry name" value="Apoptosis, Tumor Necrosis Factor Receptor Associated Protein 2, Chain A"/>
    <property type="match status" value="2"/>
</dbReference>
<sequence>MASLIFNDSDDICRSISDVPPTHYTIKVQSFSLLTKNSIDRYESRSFEAGGYKWNLVIHPSGNKNRNVKEHLSVYLAMAEENSHKTGWEVYAIFKLFVLDQNKDNYMIVHDGKERRFHGMKLEWGFDQFIPLKTLNDVGNGFLIDDTCVFGAEVFVCKERSKDKGECFRMIKDPIVYKHTFKVDNCLDLDKECIETKEFNAGSRKWKLRFFPNGRGAGLGTHISFYLALADPTTLPRDYKLYVEYILRIKNQVNSNHLSGTGTDWISASNEERGWSRYITQAYFSSSNMGFLLKGTCILETEVTIHGVLDTL</sequence>
<dbReference type="EMBL" id="JAATIP010000011">
    <property type="protein sequence ID" value="KAF4394261.1"/>
    <property type="molecule type" value="Genomic_DNA"/>
</dbReference>
<evidence type="ECO:0000313" key="3">
    <source>
        <dbReference type="EMBL" id="KAF4404502.1"/>
    </source>
</evidence>
<reference evidence="4 5" key="1">
    <citation type="journal article" date="2020" name="bioRxiv">
        <title>Sequence and annotation of 42 cannabis genomes reveals extensive copy number variation in cannabinoid synthesis and pathogen resistance genes.</title>
        <authorList>
            <person name="Mckernan K.J."/>
            <person name="Helbert Y."/>
            <person name="Kane L.T."/>
            <person name="Ebling H."/>
            <person name="Zhang L."/>
            <person name="Liu B."/>
            <person name="Eaton Z."/>
            <person name="Mclaughlin S."/>
            <person name="Kingan S."/>
            <person name="Baybayan P."/>
            <person name="Concepcion G."/>
            <person name="Jordan M."/>
            <person name="Riva A."/>
            <person name="Barbazuk W."/>
            <person name="Harkins T."/>
        </authorList>
    </citation>
    <scope>NUCLEOTIDE SEQUENCE [LARGE SCALE GENOMIC DNA]</scope>
    <source>
        <strain evidence="4 5">cv. Jamaican Lion 4</strain>
        <strain evidence="3">Father</strain>
        <strain evidence="2">Mother</strain>
        <tissue evidence="2">Leaf</tissue>
    </source>
</reference>
<dbReference type="InterPro" id="IPR002083">
    <property type="entry name" value="MATH/TRAF_dom"/>
</dbReference>
<dbReference type="PANTHER" id="PTHR46162:SF2">
    <property type="entry name" value="ANKYRIN REPEAT-CONTAINING PROTEIN-RELATED"/>
    <property type="match status" value="1"/>
</dbReference>
<dbReference type="AlphaFoldDB" id="A0A7J6HH64"/>
<dbReference type="Pfam" id="PF22486">
    <property type="entry name" value="MATH_2"/>
    <property type="match status" value="2"/>
</dbReference>
<name>A0A7J6HH64_CANSA</name>
<evidence type="ECO:0000313" key="4">
    <source>
        <dbReference type="Proteomes" id="UP000525078"/>
    </source>
</evidence>
<keyword evidence="5" id="KW-1185">Reference proteome</keyword>
<comment type="caution">
    <text evidence="2">The sequence shown here is derived from an EMBL/GenBank/DDBJ whole genome shotgun (WGS) entry which is preliminary data.</text>
</comment>